<accession>A0ABQ7VET3</accession>
<dbReference type="SUPFAM" id="SSF103473">
    <property type="entry name" value="MFS general substrate transporter"/>
    <property type="match status" value="1"/>
</dbReference>
<feature type="transmembrane region" description="Helical" evidence="6">
    <location>
        <begin position="92"/>
        <end position="115"/>
    </location>
</feature>
<protein>
    <recommendedName>
        <fullName evidence="7">Nodulin-like domain-containing protein</fullName>
    </recommendedName>
</protein>
<sequence>MDLDPDYNPSFKAKINTKWVATVASIWIQCTSGSLYTFAIYSSILKSTQGYDQSSLNVVSVFKDVGANVGILSGLLYSSVTGRRRRCGGPWVVLLAGVIQCFAGYYLMWLTVIGLLPKPPLWVMCLYMLLAAHAMTFFNTANVVTAVHNFPNYRGTIVGIMKVRFSIPLI</sequence>
<evidence type="ECO:0000313" key="9">
    <source>
        <dbReference type="Proteomes" id="UP000826656"/>
    </source>
</evidence>
<evidence type="ECO:0000256" key="6">
    <source>
        <dbReference type="SAM" id="Phobius"/>
    </source>
</evidence>
<evidence type="ECO:0000256" key="4">
    <source>
        <dbReference type="ARBA" id="ARBA00023136"/>
    </source>
</evidence>
<gene>
    <name evidence="8" type="ORF">KY290_018643</name>
</gene>
<evidence type="ECO:0000259" key="7">
    <source>
        <dbReference type="Pfam" id="PF06813"/>
    </source>
</evidence>
<keyword evidence="9" id="KW-1185">Reference proteome</keyword>
<comment type="caution">
    <text evidence="8">The sequence shown here is derived from an EMBL/GenBank/DDBJ whole genome shotgun (WGS) entry which is preliminary data.</text>
</comment>
<name>A0ABQ7VET3_SOLTU</name>
<feature type="domain" description="Nodulin-like" evidence="7">
    <location>
        <begin position="18"/>
        <end position="162"/>
    </location>
</feature>
<evidence type="ECO:0000256" key="5">
    <source>
        <dbReference type="ARBA" id="ARBA00044504"/>
    </source>
</evidence>
<dbReference type="Pfam" id="PF06813">
    <property type="entry name" value="Nodulin-like"/>
    <property type="match status" value="1"/>
</dbReference>
<evidence type="ECO:0000313" key="8">
    <source>
        <dbReference type="EMBL" id="KAH0762570.1"/>
    </source>
</evidence>
<evidence type="ECO:0000256" key="3">
    <source>
        <dbReference type="ARBA" id="ARBA00022989"/>
    </source>
</evidence>
<keyword evidence="2 6" id="KW-0812">Transmembrane</keyword>
<keyword evidence="3 6" id="KW-1133">Transmembrane helix</keyword>
<organism evidence="8 9">
    <name type="scientific">Solanum tuberosum</name>
    <name type="common">Potato</name>
    <dbReference type="NCBI Taxonomy" id="4113"/>
    <lineage>
        <taxon>Eukaryota</taxon>
        <taxon>Viridiplantae</taxon>
        <taxon>Streptophyta</taxon>
        <taxon>Embryophyta</taxon>
        <taxon>Tracheophyta</taxon>
        <taxon>Spermatophyta</taxon>
        <taxon>Magnoliopsida</taxon>
        <taxon>eudicotyledons</taxon>
        <taxon>Gunneridae</taxon>
        <taxon>Pentapetalae</taxon>
        <taxon>asterids</taxon>
        <taxon>lamiids</taxon>
        <taxon>Solanales</taxon>
        <taxon>Solanaceae</taxon>
        <taxon>Solanoideae</taxon>
        <taxon>Solaneae</taxon>
        <taxon>Solanum</taxon>
    </lineage>
</organism>
<keyword evidence="4 6" id="KW-0472">Membrane</keyword>
<evidence type="ECO:0000256" key="1">
    <source>
        <dbReference type="ARBA" id="ARBA00004141"/>
    </source>
</evidence>
<reference evidence="8 9" key="1">
    <citation type="journal article" date="2021" name="bioRxiv">
        <title>Chromosome-scale and haplotype-resolved genome assembly of a tetraploid potato cultivar.</title>
        <authorList>
            <person name="Sun H."/>
            <person name="Jiao W.-B."/>
            <person name="Krause K."/>
            <person name="Campoy J.A."/>
            <person name="Goel M."/>
            <person name="Folz-Donahue K."/>
            <person name="Kukat C."/>
            <person name="Huettel B."/>
            <person name="Schneeberger K."/>
        </authorList>
    </citation>
    <scope>NUCLEOTIDE SEQUENCE [LARGE SCALE GENOMIC DNA]</scope>
    <source>
        <strain evidence="8">SolTubOtavaFocal</strain>
        <tissue evidence="8">Leaves</tissue>
    </source>
</reference>
<evidence type="ECO:0000256" key="2">
    <source>
        <dbReference type="ARBA" id="ARBA00022692"/>
    </source>
</evidence>
<dbReference type="InterPro" id="IPR036259">
    <property type="entry name" value="MFS_trans_sf"/>
</dbReference>
<dbReference type="PANTHER" id="PTHR21576:SF165">
    <property type="entry name" value="PROTEIN NUCLEAR FUSION DEFECTIVE 4-LIKE"/>
    <property type="match status" value="1"/>
</dbReference>
<dbReference type="PANTHER" id="PTHR21576">
    <property type="entry name" value="UNCHARACTERIZED NODULIN-LIKE PROTEIN"/>
    <property type="match status" value="1"/>
</dbReference>
<dbReference type="Gene3D" id="1.20.1250.20">
    <property type="entry name" value="MFS general substrate transporter like domains"/>
    <property type="match status" value="1"/>
</dbReference>
<feature type="transmembrane region" description="Helical" evidence="6">
    <location>
        <begin position="121"/>
        <end position="144"/>
    </location>
</feature>
<dbReference type="InterPro" id="IPR010658">
    <property type="entry name" value="Nodulin-like"/>
</dbReference>
<comment type="subcellular location">
    <subcellularLocation>
        <location evidence="1">Membrane</location>
        <topology evidence="1">Multi-pass membrane protein</topology>
    </subcellularLocation>
</comment>
<proteinExistence type="inferred from homology"/>
<comment type="similarity">
    <text evidence="5">Belongs to the major facilitator superfamily. Phosphate:H(+) symporter (TC 2.A.1.9) family.</text>
</comment>
<dbReference type="Proteomes" id="UP000826656">
    <property type="component" value="Unassembled WGS sequence"/>
</dbReference>
<feature type="transmembrane region" description="Helical" evidence="6">
    <location>
        <begin position="20"/>
        <end position="41"/>
    </location>
</feature>
<feature type="transmembrane region" description="Helical" evidence="6">
    <location>
        <begin position="61"/>
        <end position="80"/>
    </location>
</feature>
<dbReference type="EMBL" id="JAIVGD010000013">
    <property type="protein sequence ID" value="KAH0762570.1"/>
    <property type="molecule type" value="Genomic_DNA"/>
</dbReference>